<dbReference type="SMART" id="SM01103">
    <property type="entry name" value="CRS1_YhbY"/>
    <property type="match status" value="1"/>
</dbReference>
<feature type="domain" description="CRM" evidence="4">
    <location>
        <begin position="90"/>
        <end position="189"/>
    </location>
</feature>
<proteinExistence type="predicted"/>
<dbReference type="Proteomes" id="UP000036987">
    <property type="component" value="Unassembled WGS sequence"/>
</dbReference>
<keyword evidence="1 2" id="KW-0694">RNA-binding</keyword>
<organism evidence="5 6">
    <name type="scientific">Zostera marina</name>
    <name type="common">Eelgrass</name>
    <dbReference type="NCBI Taxonomy" id="29655"/>
    <lineage>
        <taxon>Eukaryota</taxon>
        <taxon>Viridiplantae</taxon>
        <taxon>Streptophyta</taxon>
        <taxon>Embryophyta</taxon>
        <taxon>Tracheophyta</taxon>
        <taxon>Spermatophyta</taxon>
        <taxon>Magnoliopsida</taxon>
        <taxon>Liliopsida</taxon>
        <taxon>Zosteraceae</taxon>
        <taxon>Zostera</taxon>
    </lineage>
</organism>
<evidence type="ECO:0000256" key="2">
    <source>
        <dbReference type="PROSITE-ProRule" id="PRU00626"/>
    </source>
</evidence>
<evidence type="ECO:0000313" key="5">
    <source>
        <dbReference type="EMBL" id="KMZ58471.1"/>
    </source>
</evidence>
<dbReference type="AlphaFoldDB" id="A0A0K9NNY3"/>
<dbReference type="Pfam" id="PF01985">
    <property type="entry name" value="CRS1_YhbY"/>
    <property type="match status" value="1"/>
</dbReference>
<feature type="compositionally biased region" description="Basic and acidic residues" evidence="3">
    <location>
        <begin position="223"/>
        <end position="234"/>
    </location>
</feature>
<dbReference type="Gene3D" id="3.30.110.60">
    <property type="entry name" value="YhbY-like"/>
    <property type="match status" value="1"/>
</dbReference>
<dbReference type="OrthoDB" id="2020593at2759"/>
<keyword evidence="6" id="KW-1185">Reference proteome</keyword>
<dbReference type="PANTHER" id="PTHR47714:SF1">
    <property type="entry name" value="RNA-BINDING CRS1 _ YHBY (CRM) DOMAIN PROTEIN"/>
    <property type="match status" value="1"/>
</dbReference>
<dbReference type="FunFam" id="3.30.110.60:FF:000004">
    <property type="entry name" value="RNA-binding CRS1 / YhbY (CRM) domain protein"/>
    <property type="match status" value="1"/>
</dbReference>
<evidence type="ECO:0000313" key="6">
    <source>
        <dbReference type="Proteomes" id="UP000036987"/>
    </source>
</evidence>
<dbReference type="EMBL" id="LFYR01001927">
    <property type="protein sequence ID" value="KMZ58471.1"/>
    <property type="molecule type" value="Genomic_DNA"/>
</dbReference>
<dbReference type="PROSITE" id="PS51295">
    <property type="entry name" value="CRM"/>
    <property type="match status" value="1"/>
</dbReference>
<dbReference type="GO" id="GO:0003723">
    <property type="term" value="F:RNA binding"/>
    <property type="evidence" value="ECO:0007669"/>
    <property type="project" value="UniProtKB-UniRule"/>
</dbReference>
<dbReference type="STRING" id="29655.A0A0K9NNY3"/>
<dbReference type="InterPro" id="IPR001890">
    <property type="entry name" value="RNA-binding_CRM"/>
</dbReference>
<evidence type="ECO:0000259" key="4">
    <source>
        <dbReference type="PROSITE" id="PS51295"/>
    </source>
</evidence>
<evidence type="ECO:0000256" key="1">
    <source>
        <dbReference type="ARBA" id="ARBA00022884"/>
    </source>
</evidence>
<sequence length="234" mass="25913">MDVSGVGYRRLPLLALFSSSTPTRPSFLHFTSSTSPSSKSPLLFFRTPHNFIAACDSEYSPTSSSLSKQGGESHIEQKSAFAPVSTIPCPTLTIKEKKELASYAHSLGKKLKIQQVGKSGVTPSVAASFVENLESNELLKIKVQGSCPEEFADTVQILERSTCSVAISQIGRSVILYRPSVTKMNKRETQNRTRKIWTPKPKEPAAYHGGVLWRGQQSIHRQSPSEDYRRRSRV</sequence>
<accession>A0A0K9NNY3</accession>
<dbReference type="InterPro" id="IPR035920">
    <property type="entry name" value="YhbY-like_sf"/>
</dbReference>
<name>A0A0K9NNY3_ZOSMR</name>
<dbReference type="SUPFAM" id="SSF75471">
    <property type="entry name" value="YhbY-like"/>
    <property type="match status" value="1"/>
</dbReference>
<protein>
    <recommendedName>
        <fullName evidence="4">CRM domain-containing protein</fullName>
    </recommendedName>
</protein>
<evidence type="ECO:0000256" key="3">
    <source>
        <dbReference type="SAM" id="MobiDB-lite"/>
    </source>
</evidence>
<gene>
    <name evidence="5" type="ORF">ZOSMA_76G00270</name>
</gene>
<feature type="region of interest" description="Disordered" evidence="3">
    <location>
        <begin position="198"/>
        <end position="234"/>
    </location>
</feature>
<reference evidence="6" key="1">
    <citation type="journal article" date="2016" name="Nature">
        <title>The genome of the seagrass Zostera marina reveals angiosperm adaptation to the sea.</title>
        <authorList>
            <person name="Olsen J.L."/>
            <person name="Rouze P."/>
            <person name="Verhelst B."/>
            <person name="Lin Y.-C."/>
            <person name="Bayer T."/>
            <person name="Collen J."/>
            <person name="Dattolo E."/>
            <person name="De Paoli E."/>
            <person name="Dittami S."/>
            <person name="Maumus F."/>
            <person name="Michel G."/>
            <person name="Kersting A."/>
            <person name="Lauritano C."/>
            <person name="Lohaus R."/>
            <person name="Toepel M."/>
            <person name="Tonon T."/>
            <person name="Vanneste K."/>
            <person name="Amirebrahimi M."/>
            <person name="Brakel J."/>
            <person name="Bostroem C."/>
            <person name="Chovatia M."/>
            <person name="Grimwood J."/>
            <person name="Jenkins J.W."/>
            <person name="Jueterbock A."/>
            <person name="Mraz A."/>
            <person name="Stam W.T."/>
            <person name="Tice H."/>
            <person name="Bornberg-Bauer E."/>
            <person name="Green P.J."/>
            <person name="Pearson G.A."/>
            <person name="Procaccini G."/>
            <person name="Duarte C.M."/>
            <person name="Schmutz J."/>
            <person name="Reusch T.B.H."/>
            <person name="Van de Peer Y."/>
        </authorList>
    </citation>
    <scope>NUCLEOTIDE SEQUENCE [LARGE SCALE GENOMIC DNA]</scope>
    <source>
        <strain evidence="6">cv. Finnish</strain>
    </source>
</reference>
<dbReference type="PANTHER" id="PTHR47714">
    <property type="entry name" value="CRS1/YHBY DOMAIN CONTAINING PROTEIN, EXPRESSED"/>
    <property type="match status" value="1"/>
</dbReference>
<comment type="caution">
    <text evidence="5">The sequence shown here is derived from an EMBL/GenBank/DDBJ whole genome shotgun (WGS) entry which is preliminary data.</text>
</comment>